<organism evidence="3 4">
    <name type="scientific">Cymbomonas tetramitiformis</name>
    <dbReference type="NCBI Taxonomy" id="36881"/>
    <lineage>
        <taxon>Eukaryota</taxon>
        <taxon>Viridiplantae</taxon>
        <taxon>Chlorophyta</taxon>
        <taxon>Pyramimonadophyceae</taxon>
        <taxon>Pyramimonadales</taxon>
        <taxon>Pyramimonadaceae</taxon>
        <taxon>Cymbomonas</taxon>
    </lineage>
</organism>
<dbReference type="InterPro" id="IPR002048">
    <property type="entry name" value="EF_hand_dom"/>
</dbReference>
<name>A0AAE0GMY9_9CHLO</name>
<dbReference type="Proteomes" id="UP001190700">
    <property type="component" value="Unassembled WGS sequence"/>
</dbReference>
<dbReference type="GO" id="GO:0005509">
    <property type="term" value="F:calcium ion binding"/>
    <property type="evidence" value="ECO:0007669"/>
    <property type="project" value="InterPro"/>
</dbReference>
<evidence type="ECO:0000313" key="3">
    <source>
        <dbReference type="EMBL" id="KAK3280341.1"/>
    </source>
</evidence>
<reference evidence="3 4" key="1">
    <citation type="journal article" date="2015" name="Genome Biol. Evol.">
        <title>Comparative Genomics of a Bacterivorous Green Alga Reveals Evolutionary Causalities and Consequences of Phago-Mixotrophic Mode of Nutrition.</title>
        <authorList>
            <person name="Burns J.A."/>
            <person name="Paasch A."/>
            <person name="Narechania A."/>
            <person name="Kim E."/>
        </authorList>
    </citation>
    <scope>NUCLEOTIDE SEQUENCE [LARGE SCALE GENOMIC DNA]</scope>
    <source>
        <strain evidence="3 4">PLY_AMNH</strain>
    </source>
</reference>
<dbReference type="InterPro" id="IPR018247">
    <property type="entry name" value="EF_Hand_1_Ca_BS"/>
</dbReference>
<dbReference type="AlphaFoldDB" id="A0AAE0GMY9"/>
<gene>
    <name evidence="3" type="ORF">CYMTET_11813</name>
</gene>
<evidence type="ECO:0000259" key="2">
    <source>
        <dbReference type="PROSITE" id="PS50222"/>
    </source>
</evidence>
<keyword evidence="1" id="KW-0812">Transmembrane</keyword>
<accession>A0AAE0GMY9</accession>
<proteinExistence type="predicted"/>
<sequence length="221" mass="24085">MDSAPQMAAMATAETKDDPVLLGSHTIEPDPVSTGPVPVSKLQTAKSLIHRGGCTQFDIDELIASLGPNELHLADTLREFDHDGDGSITISELVRIGETRQQHEKKIRSMKRTVLMVIGFSFLFCVLMLGLMIAANEASKEDKPDDDGNLKTISGKYISTEDTVSSVDLVDLAGVAPEDLRSLDNILLTTDTGSKRYYTITGFESFSNTHLELFSARGRLL</sequence>
<dbReference type="EMBL" id="LGRX02004436">
    <property type="protein sequence ID" value="KAK3280341.1"/>
    <property type="molecule type" value="Genomic_DNA"/>
</dbReference>
<evidence type="ECO:0000313" key="4">
    <source>
        <dbReference type="Proteomes" id="UP001190700"/>
    </source>
</evidence>
<feature type="domain" description="EF-hand" evidence="2">
    <location>
        <begin position="68"/>
        <end position="103"/>
    </location>
</feature>
<keyword evidence="4" id="KW-1185">Reference proteome</keyword>
<keyword evidence="1" id="KW-1133">Transmembrane helix</keyword>
<comment type="caution">
    <text evidence="3">The sequence shown here is derived from an EMBL/GenBank/DDBJ whole genome shotgun (WGS) entry which is preliminary data.</text>
</comment>
<dbReference type="PROSITE" id="PS00018">
    <property type="entry name" value="EF_HAND_1"/>
    <property type="match status" value="1"/>
</dbReference>
<protein>
    <recommendedName>
        <fullName evidence="2">EF-hand domain-containing protein</fullName>
    </recommendedName>
</protein>
<evidence type="ECO:0000256" key="1">
    <source>
        <dbReference type="SAM" id="Phobius"/>
    </source>
</evidence>
<keyword evidence="1" id="KW-0472">Membrane</keyword>
<dbReference type="PROSITE" id="PS50222">
    <property type="entry name" value="EF_HAND_2"/>
    <property type="match status" value="1"/>
</dbReference>
<feature type="transmembrane region" description="Helical" evidence="1">
    <location>
        <begin position="114"/>
        <end position="135"/>
    </location>
</feature>